<dbReference type="Pfam" id="PF00155">
    <property type="entry name" value="Aminotran_1_2"/>
    <property type="match status" value="1"/>
</dbReference>
<dbReference type="Gene3D" id="1.10.10.10">
    <property type="entry name" value="Winged helix-like DNA-binding domain superfamily/Winged helix DNA-binding domain"/>
    <property type="match status" value="1"/>
</dbReference>
<keyword evidence="5" id="KW-0804">Transcription</keyword>
<dbReference type="InterPro" id="IPR015421">
    <property type="entry name" value="PyrdxlP-dep_Trfase_major"/>
</dbReference>
<dbReference type="CDD" id="cd07377">
    <property type="entry name" value="WHTH_GntR"/>
    <property type="match status" value="1"/>
</dbReference>
<organism evidence="7 8">
    <name type="scientific">Caballeronia pedi</name>
    <dbReference type="NCBI Taxonomy" id="1777141"/>
    <lineage>
        <taxon>Bacteria</taxon>
        <taxon>Pseudomonadati</taxon>
        <taxon>Pseudomonadota</taxon>
        <taxon>Betaproteobacteria</taxon>
        <taxon>Burkholderiales</taxon>
        <taxon>Burkholderiaceae</taxon>
        <taxon>Caballeronia</taxon>
    </lineage>
</organism>
<dbReference type="PANTHER" id="PTHR46577:SF2">
    <property type="entry name" value="TRANSCRIPTIONAL REGULATORY PROTEIN"/>
    <property type="match status" value="1"/>
</dbReference>
<dbReference type="OrthoDB" id="9804020at2"/>
<dbReference type="PANTHER" id="PTHR46577">
    <property type="entry name" value="HTH-TYPE TRANSCRIPTIONAL REGULATORY PROTEIN GABR"/>
    <property type="match status" value="1"/>
</dbReference>
<evidence type="ECO:0000256" key="2">
    <source>
        <dbReference type="ARBA" id="ARBA00022898"/>
    </source>
</evidence>
<dbReference type="SUPFAM" id="SSF53383">
    <property type="entry name" value="PLP-dependent transferases"/>
    <property type="match status" value="1"/>
</dbReference>
<keyword evidence="4" id="KW-0238">DNA-binding</keyword>
<dbReference type="STRING" id="1777141.AWB80_02764"/>
<dbReference type="GO" id="GO:0003677">
    <property type="term" value="F:DNA binding"/>
    <property type="evidence" value="ECO:0007669"/>
    <property type="project" value="UniProtKB-KW"/>
</dbReference>
<evidence type="ECO:0000313" key="8">
    <source>
        <dbReference type="Proteomes" id="UP000054911"/>
    </source>
</evidence>
<dbReference type="Gene3D" id="3.40.640.10">
    <property type="entry name" value="Type I PLP-dependent aspartate aminotransferase-like (Major domain)"/>
    <property type="match status" value="1"/>
</dbReference>
<evidence type="ECO:0000259" key="6">
    <source>
        <dbReference type="PROSITE" id="PS50949"/>
    </source>
</evidence>
<keyword evidence="2" id="KW-0663">Pyridoxal phosphate</keyword>
<dbReference type="Proteomes" id="UP000054911">
    <property type="component" value="Unassembled WGS sequence"/>
</dbReference>
<evidence type="ECO:0000256" key="5">
    <source>
        <dbReference type="ARBA" id="ARBA00023163"/>
    </source>
</evidence>
<gene>
    <name evidence="7" type="ORF">AWB80_02764</name>
</gene>
<accession>A0A158AXE9</accession>
<dbReference type="InterPro" id="IPR051446">
    <property type="entry name" value="HTH_trans_reg/aminotransferase"/>
</dbReference>
<sequence length="474" mass="52236">MNALPLHIDGGTGVPLTEQIVNQIEAMIRSRRVLAGAKLPSIRQLAAEQRISRFPVIEAYDRLASRGLIQPKHGSGFYVANHVEERESNAGNCNPRLAEEESNQILQQFNYPGETLKLSSGFIPEAWRDVDGLTQAIRQSSRVDVPSVIDYAIPHGDTTLRQQVVMRINALGIDADLPNVMITNGASQALDLVVRYMLKPGDTVFVEDPGYYNLFGLLKLQGVRLVGVPRLANGPDIDVAEALLKQHQPKLFFINTVFQNPTATNIAPQVAFRLLQLATQHGFTIVEDDIYADFQAVPTQRLASLDQFDRVIYVGGLSKTLSSSLRIGYLAANRELVKNLVDVKVLTSLGGTRFAESVAASLLERGTYRKYLERLRKRVRDSLSSAVQTLEGYGWDVFDEPSGGNFVWAKVPGIDDSAVLVDEAVKFGVTLAPGSYYRPNGEACPWVRINSAYAGDRRATRFFEAMTEAATARA</sequence>
<evidence type="ECO:0000256" key="3">
    <source>
        <dbReference type="ARBA" id="ARBA00023015"/>
    </source>
</evidence>
<comment type="caution">
    <text evidence="7">The sequence shown here is derived from an EMBL/GenBank/DDBJ whole genome shotgun (WGS) entry which is preliminary data.</text>
</comment>
<dbReference type="GO" id="GO:0030170">
    <property type="term" value="F:pyridoxal phosphate binding"/>
    <property type="evidence" value="ECO:0007669"/>
    <property type="project" value="InterPro"/>
</dbReference>
<dbReference type="SMART" id="SM00345">
    <property type="entry name" value="HTH_GNTR"/>
    <property type="match status" value="1"/>
</dbReference>
<dbReference type="InterPro" id="IPR036388">
    <property type="entry name" value="WH-like_DNA-bd_sf"/>
</dbReference>
<dbReference type="InterPro" id="IPR015422">
    <property type="entry name" value="PyrdxlP-dep_Trfase_small"/>
</dbReference>
<dbReference type="InterPro" id="IPR036390">
    <property type="entry name" value="WH_DNA-bd_sf"/>
</dbReference>
<dbReference type="AlphaFoldDB" id="A0A158AXE9"/>
<evidence type="ECO:0000256" key="4">
    <source>
        <dbReference type="ARBA" id="ARBA00023125"/>
    </source>
</evidence>
<dbReference type="Pfam" id="PF00392">
    <property type="entry name" value="GntR"/>
    <property type="match status" value="1"/>
</dbReference>
<dbReference type="RefSeq" id="WP_061175235.1">
    <property type="nucleotide sequence ID" value="NZ_FCOE02000007.1"/>
</dbReference>
<proteinExistence type="inferred from homology"/>
<evidence type="ECO:0000313" key="7">
    <source>
        <dbReference type="EMBL" id="SAK62330.1"/>
    </source>
</evidence>
<dbReference type="PROSITE" id="PS50949">
    <property type="entry name" value="HTH_GNTR"/>
    <property type="match status" value="1"/>
</dbReference>
<dbReference type="CDD" id="cd00609">
    <property type="entry name" value="AAT_like"/>
    <property type="match status" value="1"/>
</dbReference>
<dbReference type="InterPro" id="IPR000524">
    <property type="entry name" value="Tscrpt_reg_HTH_GntR"/>
</dbReference>
<dbReference type="InterPro" id="IPR004839">
    <property type="entry name" value="Aminotransferase_I/II_large"/>
</dbReference>
<keyword evidence="8" id="KW-1185">Reference proteome</keyword>
<comment type="similarity">
    <text evidence="1">In the C-terminal section; belongs to the class-I pyridoxal-phosphate-dependent aminotransferase family.</text>
</comment>
<keyword evidence="3" id="KW-0805">Transcription regulation</keyword>
<feature type="domain" description="HTH gntR-type" evidence="6">
    <location>
        <begin position="14"/>
        <end position="82"/>
    </location>
</feature>
<dbReference type="InterPro" id="IPR015424">
    <property type="entry name" value="PyrdxlP-dep_Trfase"/>
</dbReference>
<dbReference type="EMBL" id="FCOE02000007">
    <property type="protein sequence ID" value="SAK62330.1"/>
    <property type="molecule type" value="Genomic_DNA"/>
</dbReference>
<dbReference type="Gene3D" id="3.90.1150.10">
    <property type="entry name" value="Aspartate Aminotransferase, domain 1"/>
    <property type="match status" value="1"/>
</dbReference>
<evidence type="ECO:0000256" key="1">
    <source>
        <dbReference type="ARBA" id="ARBA00005384"/>
    </source>
</evidence>
<protein>
    <submittedName>
        <fullName evidence="7">GntR family transcriptional regulator</fullName>
    </submittedName>
</protein>
<dbReference type="SUPFAM" id="SSF46785">
    <property type="entry name" value="Winged helix' DNA-binding domain"/>
    <property type="match status" value="1"/>
</dbReference>
<name>A0A158AXE9_9BURK</name>
<dbReference type="GO" id="GO:0003700">
    <property type="term" value="F:DNA-binding transcription factor activity"/>
    <property type="evidence" value="ECO:0007669"/>
    <property type="project" value="InterPro"/>
</dbReference>
<reference evidence="7" key="1">
    <citation type="submission" date="2016-01" db="EMBL/GenBank/DDBJ databases">
        <authorList>
            <person name="Peeters C."/>
        </authorList>
    </citation>
    <scope>NUCLEOTIDE SEQUENCE [LARGE SCALE GENOMIC DNA]</scope>
    <source>
        <strain evidence="7">LMG 29323</strain>
    </source>
</reference>